<dbReference type="EMBL" id="REGN01011258">
    <property type="protein sequence ID" value="RMZ97675.1"/>
    <property type="molecule type" value="Genomic_DNA"/>
</dbReference>
<gene>
    <name evidence="1" type="ORF">BpHYR1_039028</name>
</gene>
<protein>
    <submittedName>
        <fullName evidence="1">Uncharacterized protein</fullName>
    </submittedName>
</protein>
<name>A0A3M7PEY9_BRAPC</name>
<evidence type="ECO:0000313" key="1">
    <source>
        <dbReference type="EMBL" id="RMZ97675.1"/>
    </source>
</evidence>
<feature type="non-terminal residue" evidence="1">
    <location>
        <position position="1"/>
    </location>
</feature>
<evidence type="ECO:0000313" key="2">
    <source>
        <dbReference type="Proteomes" id="UP000276133"/>
    </source>
</evidence>
<proteinExistence type="predicted"/>
<keyword evidence="2" id="KW-1185">Reference proteome</keyword>
<organism evidence="1 2">
    <name type="scientific">Brachionus plicatilis</name>
    <name type="common">Marine rotifer</name>
    <name type="synonym">Brachionus muelleri</name>
    <dbReference type="NCBI Taxonomy" id="10195"/>
    <lineage>
        <taxon>Eukaryota</taxon>
        <taxon>Metazoa</taxon>
        <taxon>Spiralia</taxon>
        <taxon>Gnathifera</taxon>
        <taxon>Rotifera</taxon>
        <taxon>Eurotatoria</taxon>
        <taxon>Monogononta</taxon>
        <taxon>Pseudotrocha</taxon>
        <taxon>Ploima</taxon>
        <taxon>Brachionidae</taxon>
        <taxon>Brachionus</taxon>
    </lineage>
</organism>
<reference evidence="1 2" key="1">
    <citation type="journal article" date="2018" name="Sci. Rep.">
        <title>Genomic signatures of local adaptation to the degree of environmental predictability in rotifers.</title>
        <authorList>
            <person name="Franch-Gras L."/>
            <person name="Hahn C."/>
            <person name="Garcia-Roger E.M."/>
            <person name="Carmona M.J."/>
            <person name="Serra M."/>
            <person name="Gomez A."/>
        </authorList>
    </citation>
    <scope>NUCLEOTIDE SEQUENCE [LARGE SCALE GENOMIC DNA]</scope>
    <source>
        <strain evidence="1">HYR1</strain>
    </source>
</reference>
<dbReference type="Proteomes" id="UP000276133">
    <property type="component" value="Unassembled WGS sequence"/>
</dbReference>
<accession>A0A3M7PEY9</accession>
<comment type="caution">
    <text evidence="1">The sequence shown here is derived from an EMBL/GenBank/DDBJ whole genome shotgun (WGS) entry which is preliminary data.</text>
</comment>
<dbReference type="AlphaFoldDB" id="A0A3M7PEY9"/>
<sequence length="68" mass="8103">RNLACGIPFSAFRIPPFRDNPHHQYFLQSRAWNSFSCIYFQKNLKIVCTHFEIDYALKTYSTKLCNKL</sequence>